<evidence type="ECO:0000256" key="2">
    <source>
        <dbReference type="ARBA" id="ARBA00022833"/>
    </source>
</evidence>
<gene>
    <name evidence="8" type="ORF">QBC34DRAFT_380555</name>
</gene>
<dbReference type="Pfam" id="PF11951">
    <property type="entry name" value="Fungal_trans_2"/>
    <property type="match status" value="1"/>
</dbReference>
<keyword evidence="2" id="KW-0862">Zinc</keyword>
<name>A0AAV9GLM4_9PEZI</name>
<comment type="caution">
    <text evidence="8">The sequence shown here is derived from an EMBL/GenBank/DDBJ whole genome shotgun (WGS) entry which is preliminary data.</text>
</comment>
<dbReference type="Proteomes" id="UP001321760">
    <property type="component" value="Unassembled WGS sequence"/>
</dbReference>
<sequence length="795" mass="88659">MQEVNLHGAAVFSRRARNDPDRSFDRNIASHPGRLHYTKLHPAISWPLRSLPRGTAQMSEPARKRRIVGSSQWSQHPCSTSQLWSSDSVFTASSDSASATQYGSTDTTSSHSVPLHDPLQTVNSPLHHNCSGFVGPETPDPLLDLIPPLSNSTSPFCSDTLGRNAPVGFSTGATEGWQDVFENCIAGPADRPDTNLSYALPLEDIWTDTSLYRLDGGTSLMQHSVVSAADVRSRKRGFDKISNDWASTSVPPVSSHDLKAVVPSLFPSVPNIRSRATCSPVANPFLESSDNRLPTLANRVRHDIPKNGVINGYIKIRMTSHQVDDSNAADTTLRLSRSQNRAVTVVNPDDGGPLGAGIPLLPPNFSTGMRLDRTDKKLFCFHLNAYCPGRTLLPGNYWREQVAAIAVKYECARHALLAFASAYVLDYVPTEEMRKRANFHYRAAVRLLDEALAREETYAVGQDDGVVVAMILVLSNDIVNWESRRPPGREPLWREGSRAARVILDRADPGYRYWKPQNVQSSVARVGNANWVAYTEICAQPVAPLAAEHTTNLFPWLLQGSKEEVHKIQGVTGVCPKLLHIFSQITHLAALLKKDPDSTIVPLAALKVRNRLAKFWQWSDDSLGYASGDELMQSCVLDEHGKVFDPVKVTDLSAYAWVPTAEMYLHMRVYRKPRSHPHVLRSLKRLIQCIERLPCTGPLFTSQSPFFCVFLMAIVSYQEEDRNVARAWFEEVVGAGHCRSSVPPVWTAVQQLWTWLDSELNEPPYDEDQPIGDRRMWWEDMVHQLVKENGILSLV</sequence>
<feature type="region of interest" description="Disordered" evidence="7">
    <location>
        <begin position="55"/>
        <end position="81"/>
    </location>
</feature>
<evidence type="ECO:0000256" key="1">
    <source>
        <dbReference type="ARBA" id="ARBA00004123"/>
    </source>
</evidence>
<proteinExistence type="predicted"/>
<evidence type="ECO:0000256" key="6">
    <source>
        <dbReference type="ARBA" id="ARBA00023242"/>
    </source>
</evidence>
<reference evidence="8" key="2">
    <citation type="submission" date="2023-05" db="EMBL/GenBank/DDBJ databases">
        <authorList>
            <consortium name="Lawrence Berkeley National Laboratory"/>
            <person name="Steindorff A."/>
            <person name="Hensen N."/>
            <person name="Bonometti L."/>
            <person name="Westerberg I."/>
            <person name="Brannstrom I.O."/>
            <person name="Guillou S."/>
            <person name="Cros-Aarteil S."/>
            <person name="Calhoun S."/>
            <person name="Haridas S."/>
            <person name="Kuo A."/>
            <person name="Mondo S."/>
            <person name="Pangilinan J."/>
            <person name="Riley R."/>
            <person name="Labutti K."/>
            <person name="Andreopoulos B."/>
            <person name="Lipzen A."/>
            <person name="Chen C."/>
            <person name="Yanf M."/>
            <person name="Daum C."/>
            <person name="Ng V."/>
            <person name="Clum A."/>
            <person name="Ohm R."/>
            <person name="Martin F."/>
            <person name="Silar P."/>
            <person name="Natvig D."/>
            <person name="Lalanne C."/>
            <person name="Gautier V."/>
            <person name="Ament-Velasquez S.L."/>
            <person name="Kruys A."/>
            <person name="Hutchinson M.I."/>
            <person name="Powell A.J."/>
            <person name="Barry K."/>
            <person name="Miller A.N."/>
            <person name="Grigoriev I.V."/>
            <person name="Debuchy R."/>
            <person name="Gladieux P."/>
            <person name="Thoren M.H."/>
            <person name="Johannesson H."/>
        </authorList>
    </citation>
    <scope>NUCLEOTIDE SEQUENCE</scope>
    <source>
        <strain evidence="8">PSN243</strain>
    </source>
</reference>
<organism evidence="8 9">
    <name type="scientific">Podospora aff. communis PSN243</name>
    <dbReference type="NCBI Taxonomy" id="3040156"/>
    <lineage>
        <taxon>Eukaryota</taxon>
        <taxon>Fungi</taxon>
        <taxon>Dikarya</taxon>
        <taxon>Ascomycota</taxon>
        <taxon>Pezizomycotina</taxon>
        <taxon>Sordariomycetes</taxon>
        <taxon>Sordariomycetidae</taxon>
        <taxon>Sordariales</taxon>
        <taxon>Podosporaceae</taxon>
        <taxon>Podospora</taxon>
    </lineage>
</organism>
<dbReference type="PANTHER" id="PTHR37534">
    <property type="entry name" value="TRANSCRIPTIONAL ACTIVATOR PROTEIN UGA3"/>
    <property type="match status" value="1"/>
</dbReference>
<keyword evidence="9" id="KW-1185">Reference proteome</keyword>
<dbReference type="AlphaFoldDB" id="A0AAV9GLM4"/>
<dbReference type="PANTHER" id="PTHR37534:SF46">
    <property type="entry name" value="ZN(II)2CYS6 TRANSCRIPTION FACTOR (EUROFUNG)"/>
    <property type="match status" value="1"/>
</dbReference>
<keyword evidence="4" id="KW-0238">DNA-binding</keyword>
<evidence type="ECO:0000256" key="3">
    <source>
        <dbReference type="ARBA" id="ARBA00023015"/>
    </source>
</evidence>
<accession>A0AAV9GLM4</accession>
<comment type="subcellular location">
    <subcellularLocation>
        <location evidence="1">Nucleus</location>
    </subcellularLocation>
</comment>
<reference evidence="8" key="1">
    <citation type="journal article" date="2023" name="Mol. Phylogenet. Evol.">
        <title>Genome-scale phylogeny and comparative genomics of the fungal order Sordariales.</title>
        <authorList>
            <person name="Hensen N."/>
            <person name="Bonometti L."/>
            <person name="Westerberg I."/>
            <person name="Brannstrom I.O."/>
            <person name="Guillou S."/>
            <person name="Cros-Aarteil S."/>
            <person name="Calhoun S."/>
            <person name="Haridas S."/>
            <person name="Kuo A."/>
            <person name="Mondo S."/>
            <person name="Pangilinan J."/>
            <person name="Riley R."/>
            <person name="LaButti K."/>
            <person name="Andreopoulos B."/>
            <person name="Lipzen A."/>
            <person name="Chen C."/>
            <person name="Yan M."/>
            <person name="Daum C."/>
            <person name="Ng V."/>
            <person name="Clum A."/>
            <person name="Steindorff A."/>
            <person name="Ohm R.A."/>
            <person name="Martin F."/>
            <person name="Silar P."/>
            <person name="Natvig D.O."/>
            <person name="Lalanne C."/>
            <person name="Gautier V."/>
            <person name="Ament-Velasquez S.L."/>
            <person name="Kruys A."/>
            <person name="Hutchinson M.I."/>
            <person name="Powell A.J."/>
            <person name="Barry K."/>
            <person name="Miller A.N."/>
            <person name="Grigoriev I.V."/>
            <person name="Debuchy R."/>
            <person name="Gladieux P."/>
            <person name="Hiltunen Thoren M."/>
            <person name="Johannesson H."/>
        </authorList>
    </citation>
    <scope>NUCLEOTIDE SEQUENCE</scope>
    <source>
        <strain evidence="8">PSN243</strain>
    </source>
</reference>
<feature type="compositionally biased region" description="Polar residues" evidence="7">
    <location>
        <begin position="69"/>
        <end position="81"/>
    </location>
</feature>
<keyword evidence="6" id="KW-0539">Nucleus</keyword>
<dbReference type="GO" id="GO:0003677">
    <property type="term" value="F:DNA binding"/>
    <property type="evidence" value="ECO:0007669"/>
    <property type="project" value="UniProtKB-KW"/>
</dbReference>
<dbReference type="EMBL" id="MU865939">
    <property type="protein sequence ID" value="KAK4449072.1"/>
    <property type="molecule type" value="Genomic_DNA"/>
</dbReference>
<evidence type="ECO:0000256" key="5">
    <source>
        <dbReference type="ARBA" id="ARBA00023163"/>
    </source>
</evidence>
<dbReference type="InterPro" id="IPR021858">
    <property type="entry name" value="Fun_TF"/>
</dbReference>
<keyword evidence="5" id="KW-0804">Transcription</keyword>
<evidence type="ECO:0000256" key="4">
    <source>
        <dbReference type="ARBA" id="ARBA00023125"/>
    </source>
</evidence>
<dbReference type="GO" id="GO:0005634">
    <property type="term" value="C:nucleus"/>
    <property type="evidence" value="ECO:0007669"/>
    <property type="project" value="UniProtKB-SubCell"/>
</dbReference>
<evidence type="ECO:0000256" key="7">
    <source>
        <dbReference type="SAM" id="MobiDB-lite"/>
    </source>
</evidence>
<evidence type="ECO:0000313" key="9">
    <source>
        <dbReference type="Proteomes" id="UP001321760"/>
    </source>
</evidence>
<keyword evidence="3" id="KW-0805">Transcription regulation</keyword>
<protein>
    <submittedName>
        <fullName evidence="8">Fungal-specific transcription factor domain-containing protein</fullName>
    </submittedName>
</protein>
<evidence type="ECO:0000313" key="8">
    <source>
        <dbReference type="EMBL" id="KAK4449072.1"/>
    </source>
</evidence>